<keyword evidence="3" id="KW-1185">Reference proteome</keyword>
<reference evidence="2 3" key="1">
    <citation type="submission" date="2019-05" db="EMBL/GenBank/DDBJ databases">
        <title>Another draft genome of Portunus trituberculatus and its Hox gene families provides insights of decapod evolution.</title>
        <authorList>
            <person name="Jeong J.-H."/>
            <person name="Song I."/>
            <person name="Kim S."/>
            <person name="Choi T."/>
            <person name="Kim D."/>
            <person name="Ryu S."/>
            <person name="Kim W."/>
        </authorList>
    </citation>
    <scope>NUCLEOTIDE SEQUENCE [LARGE SCALE GENOMIC DNA]</scope>
    <source>
        <tissue evidence="2">Muscle</tissue>
    </source>
</reference>
<evidence type="ECO:0000313" key="2">
    <source>
        <dbReference type="EMBL" id="MPC13383.1"/>
    </source>
</evidence>
<name>A0A5B7D0X8_PORTR</name>
<dbReference type="AlphaFoldDB" id="A0A5B7D0X8"/>
<dbReference type="OrthoDB" id="6382379at2759"/>
<accession>A0A5B7D0X8</accession>
<sequence length="495" mass="55380">MVTSSRTSTVRFTCGMPICKDLNIADLLEVQLPGCVGCLPYSSLAKSAANADPMIDDILSFGEKVCQLKANLVYRDHMKASPNSNKYSKNVSASSSKVSLIKSGQSPNNDKVSPNSDSTKSQDKNVQGSSRPQVNLTTDSTGSQVKNHTSSCSSQVKDGTNFSKDQISPSINSSKGQVRDSTNSSKNQEGQMSHGSIKENFKITTTSHKDSSEDQVISGKSSSKTQEVITSNSSVKAHVKAQDIKNGSSSNKDPSVKAASRFHSDQPITDDSESNKELKNTYHKLPFISTDEQENKDNEDPRWKEQAQLNTNEERYRLARKLWKNPCVPDPNKNLTIFNSKQLKACQSLSSSNSRKRQRSQSYDMDDLQPLRKRQRRFENLAFTTNHIMRSKHQVMNEFLGNIQEPSISRQTAKKLENSHKEKQYMLDLALEELNAIQIFYNGLPDQDLTVTQEEVEMGWDATEHFEMIPNKSRSECGSCRKTGSMESIMKVYLR</sequence>
<feature type="region of interest" description="Disordered" evidence="1">
    <location>
        <begin position="346"/>
        <end position="371"/>
    </location>
</feature>
<gene>
    <name evidence="2" type="ORF">E2C01_006115</name>
</gene>
<dbReference type="Proteomes" id="UP000324222">
    <property type="component" value="Unassembled WGS sequence"/>
</dbReference>
<evidence type="ECO:0000313" key="3">
    <source>
        <dbReference type="Proteomes" id="UP000324222"/>
    </source>
</evidence>
<feature type="compositionally biased region" description="Polar residues" evidence="1">
    <location>
        <begin position="107"/>
        <end position="194"/>
    </location>
</feature>
<protein>
    <submittedName>
        <fullName evidence="2">Uncharacterized protein</fullName>
    </submittedName>
</protein>
<dbReference type="EMBL" id="VSRR010000277">
    <property type="protein sequence ID" value="MPC13383.1"/>
    <property type="molecule type" value="Genomic_DNA"/>
</dbReference>
<evidence type="ECO:0000256" key="1">
    <source>
        <dbReference type="SAM" id="MobiDB-lite"/>
    </source>
</evidence>
<feature type="compositionally biased region" description="Polar residues" evidence="1">
    <location>
        <begin position="214"/>
        <end position="235"/>
    </location>
</feature>
<feature type="compositionally biased region" description="Basic and acidic residues" evidence="1">
    <location>
        <begin position="293"/>
        <end position="305"/>
    </location>
</feature>
<feature type="compositionally biased region" description="Low complexity" evidence="1">
    <location>
        <begin position="83"/>
        <end position="106"/>
    </location>
</feature>
<feature type="region of interest" description="Disordered" evidence="1">
    <location>
        <begin position="80"/>
        <end position="307"/>
    </location>
</feature>
<proteinExistence type="predicted"/>
<feature type="compositionally biased region" description="Basic and acidic residues" evidence="1">
    <location>
        <begin position="196"/>
        <end position="212"/>
    </location>
</feature>
<organism evidence="2 3">
    <name type="scientific">Portunus trituberculatus</name>
    <name type="common">Swimming crab</name>
    <name type="synonym">Neptunus trituberculatus</name>
    <dbReference type="NCBI Taxonomy" id="210409"/>
    <lineage>
        <taxon>Eukaryota</taxon>
        <taxon>Metazoa</taxon>
        <taxon>Ecdysozoa</taxon>
        <taxon>Arthropoda</taxon>
        <taxon>Crustacea</taxon>
        <taxon>Multicrustacea</taxon>
        <taxon>Malacostraca</taxon>
        <taxon>Eumalacostraca</taxon>
        <taxon>Eucarida</taxon>
        <taxon>Decapoda</taxon>
        <taxon>Pleocyemata</taxon>
        <taxon>Brachyura</taxon>
        <taxon>Eubrachyura</taxon>
        <taxon>Portunoidea</taxon>
        <taxon>Portunidae</taxon>
        <taxon>Portuninae</taxon>
        <taxon>Portunus</taxon>
    </lineage>
</organism>
<comment type="caution">
    <text evidence="2">The sequence shown here is derived from an EMBL/GenBank/DDBJ whole genome shotgun (WGS) entry which is preliminary data.</text>
</comment>